<sequence length="507" mass="53825">MPRRARVAAAGAIALGLTLSAAPVLAHGTHDNRSTGTQEKAGPKDPCTDAREDRLDKAGDNFAKACLPGQDLAQTESFESDLAEGEIASSPNTRLVANLPKQDRFASTSALNSDLAFQGTYAYAGNYEGFMVYDISTPEAPKVVSQVVCPGSQNDISVSGNLLVLSVDSSRSNNTCDNVAQSATIKESWEGIRVFDISDPANPQYVAAVETDCGSHTHTLAPSKDGANLYAYVSSYSPNAAFPDCQPPHDSISVVKIPVDAPQTAAVVSEPVLFADGGNPGGNGSSTTSGCHDITAYPSKDIAAGACMGDGILLDIADRENPVVTEQVRDTTNFAFWHSATFNNDGTKVLFTDELGGGGAATCNPEVGPTRGADGIYDIEDGQLAFKSYYKISRTQQSTENCVAHNGSLIPVNGKDIMVQAWYQGGISVFDFTNSTKPREIAWFDRGPLPAGQIGGSWSAYYYNGYIYSNDIQKGFDVIKVDDKVINRASKNPMDVFNPQSQPSYNG</sequence>
<feature type="region of interest" description="Disordered" evidence="1">
    <location>
        <begin position="28"/>
        <end position="52"/>
    </location>
</feature>
<dbReference type="Proteomes" id="UP001204524">
    <property type="component" value="Unassembled WGS sequence"/>
</dbReference>
<name>A0ABT1KTV6_9ACTN</name>
<feature type="signal peptide" evidence="2">
    <location>
        <begin position="1"/>
        <end position="26"/>
    </location>
</feature>
<organism evidence="3 4">
    <name type="scientific">Nocardioides pinisoli</name>
    <dbReference type="NCBI Taxonomy" id="2950279"/>
    <lineage>
        <taxon>Bacteria</taxon>
        <taxon>Bacillati</taxon>
        <taxon>Actinomycetota</taxon>
        <taxon>Actinomycetes</taxon>
        <taxon>Propionibacteriales</taxon>
        <taxon>Nocardioidaceae</taxon>
        <taxon>Nocardioides</taxon>
    </lineage>
</organism>
<protein>
    <recommendedName>
        <fullName evidence="5">LVIVD repeat-containing protein</fullName>
    </recommendedName>
</protein>
<evidence type="ECO:0000256" key="1">
    <source>
        <dbReference type="SAM" id="MobiDB-lite"/>
    </source>
</evidence>
<dbReference type="RefSeq" id="WP_254179721.1">
    <property type="nucleotide sequence ID" value="NZ_JANARS010000001.1"/>
</dbReference>
<dbReference type="SUPFAM" id="SSF75011">
    <property type="entry name" value="3-carboxy-cis,cis-mucoante lactonizing enzyme"/>
    <property type="match status" value="1"/>
</dbReference>
<comment type="caution">
    <text evidence="3">The sequence shown here is derived from an EMBL/GenBank/DDBJ whole genome shotgun (WGS) entry which is preliminary data.</text>
</comment>
<accession>A0ABT1KTV6</accession>
<dbReference type="Pfam" id="PF08309">
    <property type="entry name" value="LVIVD"/>
    <property type="match status" value="2"/>
</dbReference>
<evidence type="ECO:0000256" key="2">
    <source>
        <dbReference type="SAM" id="SignalP"/>
    </source>
</evidence>
<evidence type="ECO:0008006" key="5">
    <source>
        <dbReference type="Google" id="ProtNLM"/>
    </source>
</evidence>
<evidence type="ECO:0000313" key="4">
    <source>
        <dbReference type="Proteomes" id="UP001204524"/>
    </source>
</evidence>
<reference evidence="3 4" key="1">
    <citation type="submission" date="2022-06" db="EMBL/GenBank/DDBJ databases">
        <authorList>
            <person name="So Y."/>
        </authorList>
    </citation>
    <scope>NUCLEOTIDE SEQUENCE [LARGE SCALE GENOMIC DNA]</scope>
    <source>
        <strain evidence="3 4">STR3</strain>
    </source>
</reference>
<feature type="compositionally biased region" description="Basic and acidic residues" evidence="1">
    <location>
        <begin position="41"/>
        <end position="52"/>
    </location>
</feature>
<dbReference type="EMBL" id="JANARS010000001">
    <property type="protein sequence ID" value="MCP3420488.1"/>
    <property type="molecule type" value="Genomic_DNA"/>
</dbReference>
<proteinExistence type="predicted"/>
<keyword evidence="2" id="KW-0732">Signal</keyword>
<gene>
    <name evidence="3" type="ORF">NCI01_01640</name>
</gene>
<evidence type="ECO:0000313" key="3">
    <source>
        <dbReference type="EMBL" id="MCP3420488.1"/>
    </source>
</evidence>
<keyword evidence="4" id="KW-1185">Reference proteome</keyword>
<dbReference type="InterPro" id="IPR013211">
    <property type="entry name" value="LVIVD"/>
</dbReference>
<feature type="chain" id="PRO_5045405779" description="LVIVD repeat-containing protein" evidence="2">
    <location>
        <begin position="27"/>
        <end position="507"/>
    </location>
</feature>